<dbReference type="RefSeq" id="WP_010896621.1">
    <property type="nucleotide sequence ID" value="NC_002570.2"/>
</dbReference>
<protein>
    <submittedName>
        <fullName evidence="2">BH0443 protein</fullName>
    </submittedName>
</protein>
<dbReference type="PANTHER" id="PTHR43415">
    <property type="entry name" value="SPERMIDINE N(1)-ACETYLTRANSFERASE"/>
    <property type="match status" value="1"/>
</dbReference>
<evidence type="ECO:0000313" key="3">
    <source>
        <dbReference type="Proteomes" id="UP000001258"/>
    </source>
</evidence>
<sequence length="178" mass="20433">MIELLDFNESDFDQLLKHIESPEFLKQWSGSAFTYPLTRSQLASYIDGANMDGSDQYIFKVKAVGSSETIGHIALGKVDRVNESARMGKVLVFPAARGKGFAAPMIEELLRIAFEQLSLNRVSLGVFSFNVRAIHRYEKIGFQREGLLRQNTKVKGEYWDLIEMSMLKREWNERKYSQ</sequence>
<dbReference type="GO" id="GO:0016747">
    <property type="term" value="F:acyltransferase activity, transferring groups other than amino-acyl groups"/>
    <property type="evidence" value="ECO:0007669"/>
    <property type="project" value="InterPro"/>
</dbReference>
<dbReference type="eggNOG" id="COG1670">
    <property type="taxonomic scope" value="Bacteria"/>
</dbReference>
<reference evidence="2 3" key="1">
    <citation type="journal article" date="2000" name="Nucleic Acids Res.">
        <title>Complete genome sequence of the alkaliphilic bacterium Bacillus halodurans and genomic sequence comparison with Bacillus subtilis.</title>
        <authorList>
            <person name="Takami H."/>
            <person name="Nakasone K."/>
            <person name="Takaki Y."/>
            <person name="Maeno G."/>
            <person name="Sasaki R."/>
            <person name="Masui N."/>
            <person name="Fuji F."/>
            <person name="Hirama C."/>
            <person name="Nakamura Y."/>
            <person name="Ogasawara N."/>
            <person name="Kuhara S."/>
            <person name="Horikoshi K."/>
        </authorList>
    </citation>
    <scope>NUCLEOTIDE SEQUENCE [LARGE SCALE GENOMIC DNA]</scope>
    <source>
        <strain evidence="3">ATCC BAA-125 / DSM 18197 / FERM 7344 / JCM 9153 / C-125</strain>
    </source>
</reference>
<name>Q9KFN6_HALH5</name>
<keyword evidence="3" id="KW-1185">Reference proteome</keyword>
<dbReference type="Pfam" id="PF13302">
    <property type="entry name" value="Acetyltransf_3"/>
    <property type="match status" value="1"/>
</dbReference>
<dbReference type="SUPFAM" id="SSF55729">
    <property type="entry name" value="Acyl-CoA N-acyltransferases (Nat)"/>
    <property type="match status" value="1"/>
</dbReference>
<dbReference type="PROSITE" id="PS51186">
    <property type="entry name" value="GNAT"/>
    <property type="match status" value="1"/>
</dbReference>
<feature type="domain" description="N-acetyltransferase" evidence="1">
    <location>
        <begin position="2"/>
        <end position="169"/>
    </location>
</feature>
<proteinExistence type="predicted"/>
<dbReference type="HOGENOM" id="CLU_013985_3_2_9"/>
<dbReference type="InterPro" id="IPR016181">
    <property type="entry name" value="Acyl_CoA_acyltransferase"/>
</dbReference>
<dbReference type="PANTHER" id="PTHR43415:SF5">
    <property type="entry name" value="ACETYLTRANSFERASE"/>
    <property type="match status" value="1"/>
</dbReference>
<dbReference type="CDD" id="cd04301">
    <property type="entry name" value="NAT_SF"/>
    <property type="match status" value="1"/>
</dbReference>
<evidence type="ECO:0000313" key="2">
    <source>
        <dbReference type="EMBL" id="BAB04162.1"/>
    </source>
</evidence>
<dbReference type="Proteomes" id="UP000001258">
    <property type="component" value="Chromosome"/>
</dbReference>
<dbReference type="EMBL" id="BA000004">
    <property type="protein sequence ID" value="BAB04162.1"/>
    <property type="molecule type" value="Genomic_DNA"/>
</dbReference>
<dbReference type="Gene3D" id="3.40.630.30">
    <property type="match status" value="1"/>
</dbReference>
<gene>
    <name evidence="2" type="ordered locus">BH0443</name>
</gene>
<dbReference type="InterPro" id="IPR000182">
    <property type="entry name" value="GNAT_dom"/>
</dbReference>
<dbReference type="AlphaFoldDB" id="Q9KFN6"/>
<dbReference type="KEGG" id="bha:BH0443"/>
<accession>Q9KFN6</accession>
<dbReference type="STRING" id="272558.gene:10726296"/>
<dbReference type="OrthoDB" id="9795206at2"/>
<organism evidence="2 3">
    <name type="scientific">Halalkalibacterium halodurans (strain ATCC BAA-125 / DSM 18197 / FERM 7344 / JCM 9153 / C-125)</name>
    <name type="common">Bacillus halodurans</name>
    <dbReference type="NCBI Taxonomy" id="272558"/>
    <lineage>
        <taxon>Bacteria</taxon>
        <taxon>Bacillati</taxon>
        <taxon>Bacillota</taxon>
        <taxon>Bacilli</taxon>
        <taxon>Bacillales</taxon>
        <taxon>Bacillaceae</taxon>
        <taxon>Halalkalibacterium (ex Joshi et al. 2022)</taxon>
    </lineage>
</organism>
<dbReference type="PIR" id="C83705">
    <property type="entry name" value="C83705"/>
</dbReference>
<evidence type="ECO:0000259" key="1">
    <source>
        <dbReference type="PROSITE" id="PS51186"/>
    </source>
</evidence>